<feature type="compositionally biased region" description="Polar residues" evidence="1">
    <location>
        <begin position="247"/>
        <end position="279"/>
    </location>
</feature>
<protein>
    <submittedName>
        <fullName evidence="2">Uncharacterized protein</fullName>
    </submittedName>
</protein>
<organism evidence="2 3">
    <name type="scientific">Lentinula detonsa</name>
    <dbReference type="NCBI Taxonomy" id="2804962"/>
    <lineage>
        <taxon>Eukaryota</taxon>
        <taxon>Fungi</taxon>
        <taxon>Dikarya</taxon>
        <taxon>Basidiomycota</taxon>
        <taxon>Agaricomycotina</taxon>
        <taxon>Agaricomycetes</taxon>
        <taxon>Agaricomycetidae</taxon>
        <taxon>Agaricales</taxon>
        <taxon>Marasmiineae</taxon>
        <taxon>Omphalotaceae</taxon>
        <taxon>Lentinula</taxon>
    </lineage>
</organism>
<feature type="region of interest" description="Disordered" evidence="1">
    <location>
        <begin position="237"/>
        <end position="339"/>
    </location>
</feature>
<feature type="compositionally biased region" description="Polar residues" evidence="1">
    <location>
        <begin position="104"/>
        <end position="117"/>
    </location>
</feature>
<evidence type="ECO:0000313" key="3">
    <source>
        <dbReference type="Proteomes" id="UP001163850"/>
    </source>
</evidence>
<sequence>MHCALVSSATFLYSPMSAPIFAAQASLVLKSIPKIDKSHFISSFVDTQKQHAKYYAEEGRSLWNNLDDAHKSKPESPPPEEKVIGFSTPVLIPRNPKACESLTKKSTSRNPDTNVTECSPKKSRKANNAKSKPSRENVKNVQHTKKRMKKLFDDDGIAARLEERRDRKRTKREIMRPTANDNVNMDDNEDSKQIEATRGKKGKPKRSTSQTQNAPGLALMHGFTSTNVGKNRLTVPSPALGVFNRGRASTKTQVSKKPSQVVKPTTFQESVFLNGTTRRANPPGPKEPLSEKSTFSEGSSTPSTPPKPQTRKTRNSPVHTHTRSPAISSSSSSNDETELPIARAESELWDIEREGFHLPSSPERQKSVVLDVRGLQWETKTETVGEKQVVEAFPKSHEQYIASQPSSSLAPSQSASQHGLVGRTTNRISLLTSKYFVPQGPHPARAAPTLDEITLPFSAPPTPPLQARSPIRTCQNSVSEYLVDHSVHVAPNVQNSSPLYLPHQADEDHTADKPHIAPLYTLWNPLTFSDSVQISGTETTQPLFPETDPRNLVSSVSYPNHFYIPPRVDAPPLQNNFEYDAEGGSSFCFIDNDDCSSMDWAGYDPEKCDFYDMSEEQEQGQQNDAEHEDLSDHHYSQHQLNEDNFDVVGNTEMALSGMDVEEDVMYRFPSEKWNEPVDKDRVTSEVDGEDLEVDEGMPRFLQGRELLLGLTATGRQVAVARDRSGYVSTAEADVAKSLSLKGHWLPQKL</sequence>
<dbReference type="EMBL" id="MU801927">
    <property type="protein sequence ID" value="KAJ3987218.1"/>
    <property type="molecule type" value="Genomic_DNA"/>
</dbReference>
<reference evidence="2" key="1">
    <citation type="submission" date="2022-08" db="EMBL/GenBank/DDBJ databases">
        <authorList>
            <consortium name="DOE Joint Genome Institute"/>
            <person name="Min B."/>
            <person name="Riley R."/>
            <person name="Sierra-Patev S."/>
            <person name="Naranjo-Ortiz M."/>
            <person name="Looney B."/>
            <person name="Konkel Z."/>
            <person name="Slot J.C."/>
            <person name="Sakamoto Y."/>
            <person name="Steenwyk J.L."/>
            <person name="Rokas A."/>
            <person name="Carro J."/>
            <person name="Camarero S."/>
            <person name="Ferreira P."/>
            <person name="Molpeceres G."/>
            <person name="Ruiz-Duenas F.J."/>
            <person name="Serrano A."/>
            <person name="Henrissat B."/>
            <person name="Drula E."/>
            <person name="Hughes K.W."/>
            <person name="Mata J.L."/>
            <person name="Ishikawa N.K."/>
            <person name="Vargas-Isla R."/>
            <person name="Ushijima S."/>
            <person name="Smith C.A."/>
            <person name="Ahrendt S."/>
            <person name="Andreopoulos W."/>
            <person name="He G."/>
            <person name="Labutti K."/>
            <person name="Lipzen A."/>
            <person name="Ng V."/>
            <person name="Sandor L."/>
            <person name="Barry K."/>
            <person name="Martinez A.T."/>
            <person name="Xiao Y."/>
            <person name="Gibbons J.G."/>
            <person name="Terashima K."/>
            <person name="Hibbett D.S."/>
            <person name="Grigoriev I.V."/>
        </authorList>
    </citation>
    <scope>NUCLEOTIDE SEQUENCE</scope>
    <source>
        <strain evidence="2">TFB7829</strain>
    </source>
</reference>
<gene>
    <name evidence="2" type="ORF">F5890DRAFT_842548</name>
</gene>
<dbReference type="AlphaFoldDB" id="A0AA38Q596"/>
<evidence type="ECO:0000313" key="2">
    <source>
        <dbReference type="EMBL" id="KAJ3987218.1"/>
    </source>
</evidence>
<evidence type="ECO:0000256" key="1">
    <source>
        <dbReference type="SAM" id="MobiDB-lite"/>
    </source>
</evidence>
<feature type="compositionally biased region" description="Low complexity" evidence="1">
    <location>
        <begin position="292"/>
        <end position="302"/>
    </location>
</feature>
<name>A0AA38Q596_9AGAR</name>
<feature type="region of interest" description="Disordered" evidence="1">
    <location>
        <begin position="615"/>
        <end position="637"/>
    </location>
</feature>
<dbReference type="Proteomes" id="UP001163850">
    <property type="component" value="Unassembled WGS sequence"/>
</dbReference>
<comment type="caution">
    <text evidence="2">The sequence shown here is derived from an EMBL/GenBank/DDBJ whole genome shotgun (WGS) entry which is preliminary data.</text>
</comment>
<proteinExistence type="predicted"/>
<feature type="compositionally biased region" description="Basic and acidic residues" evidence="1">
    <location>
        <begin position="624"/>
        <end position="635"/>
    </location>
</feature>
<feature type="region of interest" description="Disordered" evidence="1">
    <location>
        <begin position="100"/>
        <end position="222"/>
    </location>
</feature>
<accession>A0AA38Q596</accession>
<feature type="compositionally biased region" description="Polar residues" evidence="1">
    <location>
        <begin position="315"/>
        <end position="327"/>
    </location>
</feature>